<keyword evidence="3 4" id="KW-0436">Ligase</keyword>
<keyword evidence="3" id="KW-0479">Metal-binding</keyword>
<comment type="similarity">
    <text evidence="3 4">In the N-terminal section; belongs to the HFCD (homo-oligomeric flavin containing Cys decarboxylase) superfamily.</text>
</comment>
<feature type="region of interest" description="Phosphopantothenoylcysteine decarboxylase" evidence="3">
    <location>
        <begin position="1"/>
        <end position="189"/>
    </location>
</feature>
<dbReference type="InterPro" id="IPR005252">
    <property type="entry name" value="CoaBC"/>
</dbReference>
<evidence type="ECO:0000259" key="5">
    <source>
        <dbReference type="Pfam" id="PF02441"/>
    </source>
</evidence>
<dbReference type="Pfam" id="PF04127">
    <property type="entry name" value="DFP"/>
    <property type="match status" value="1"/>
</dbReference>
<dbReference type="SUPFAM" id="SSF52507">
    <property type="entry name" value="Homo-oligomeric flavin-containing Cys decarboxylases, HFCD"/>
    <property type="match status" value="1"/>
</dbReference>
<feature type="domain" description="DNA/pantothenate metabolism flavoprotein C-terminal" evidence="6">
    <location>
        <begin position="185"/>
        <end position="393"/>
    </location>
</feature>
<dbReference type="Gene3D" id="3.40.50.1950">
    <property type="entry name" value="Flavin prenyltransferase-like"/>
    <property type="match status" value="1"/>
</dbReference>
<dbReference type="Gene3D" id="3.40.50.10300">
    <property type="entry name" value="CoaB-like"/>
    <property type="match status" value="1"/>
</dbReference>
<dbReference type="InterPro" id="IPR007085">
    <property type="entry name" value="DNA/pantothenate-metab_flavo_C"/>
</dbReference>
<dbReference type="SUPFAM" id="SSF102645">
    <property type="entry name" value="CoaB-like"/>
    <property type="match status" value="1"/>
</dbReference>
<comment type="similarity">
    <text evidence="3 4">In the C-terminal section; belongs to the PPC synthetase family.</text>
</comment>
<dbReference type="RefSeq" id="WP_200084944.1">
    <property type="nucleotide sequence ID" value="NZ_CP054706.1"/>
</dbReference>
<evidence type="ECO:0000256" key="1">
    <source>
        <dbReference type="ARBA" id="ARBA00022793"/>
    </source>
</evidence>
<dbReference type="AlphaFoldDB" id="A0A7T6ZC48"/>
<dbReference type="KEGG" id="scib:HUG20_12145"/>
<comment type="cofactor">
    <cofactor evidence="3">
        <name>FMN</name>
        <dbReference type="ChEBI" id="CHEBI:58210"/>
    </cofactor>
    <text evidence="3">Binds 1 FMN per subunit.</text>
</comment>
<keyword evidence="1 3" id="KW-0210">Decarboxylase</keyword>
<dbReference type="GO" id="GO:0015937">
    <property type="term" value="P:coenzyme A biosynthetic process"/>
    <property type="evidence" value="ECO:0007669"/>
    <property type="project" value="UniProtKB-UniRule"/>
</dbReference>
<dbReference type="GO" id="GO:0046872">
    <property type="term" value="F:metal ion binding"/>
    <property type="evidence" value="ECO:0007669"/>
    <property type="project" value="UniProtKB-KW"/>
</dbReference>
<dbReference type="InterPro" id="IPR035929">
    <property type="entry name" value="CoaB-like_sf"/>
</dbReference>
<protein>
    <recommendedName>
        <fullName evidence="3">Coenzyme A biosynthesis bifunctional protein CoaBC</fullName>
    </recommendedName>
    <alternativeName>
        <fullName evidence="3">DNA/pantothenate metabolism flavoprotein</fullName>
    </alternativeName>
    <alternativeName>
        <fullName evidence="3">Phosphopantothenoylcysteine synthetase/decarboxylase</fullName>
        <shortName evidence="3">PPCS-PPCDC</shortName>
    </alternativeName>
    <domain>
        <recommendedName>
            <fullName evidence="3">Phosphopantothenoylcysteine decarboxylase</fullName>
            <shortName evidence="3">PPC decarboxylase</shortName>
            <shortName evidence="3">PPC-DC</shortName>
            <ecNumber evidence="3">4.1.1.36</ecNumber>
        </recommendedName>
        <alternativeName>
            <fullName evidence="3">CoaC</fullName>
        </alternativeName>
    </domain>
    <domain>
        <recommendedName>
            <fullName evidence="3">Phosphopantothenate--cysteine ligase</fullName>
            <ecNumber evidence="3">6.3.2.5</ecNumber>
        </recommendedName>
        <alternativeName>
            <fullName evidence="3">CoaB</fullName>
        </alternativeName>
        <alternativeName>
            <fullName evidence="3">Phosphopantothenoylcysteine synthetase</fullName>
            <shortName evidence="3">PPC synthetase</shortName>
            <shortName evidence="3">PPC-S</shortName>
        </alternativeName>
    </domain>
</protein>
<organism evidence="7 8">
    <name type="scientific">Salicibibacter cibi</name>
    <dbReference type="NCBI Taxonomy" id="2743001"/>
    <lineage>
        <taxon>Bacteria</taxon>
        <taxon>Bacillati</taxon>
        <taxon>Bacillota</taxon>
        <taxon>Bacilli</taxon>
        <taxon>Bacillales</taxon>
        <taxon>Bacillaceae</taxon>
        <taxon>Salicibibacter</taxon>
    </lineage>
</organism>
<dbReference type="PANTHER" id="PTHR14359">
    <property type="entry name" value="HOMO-OLIGOMERIC FLAVIN CONTAINING CYS DECARBOXYLASE FAMILY"/>
    <property type="match status" value="1"/>
</dbReference>
<dbReference type="EMBL" id="CP054706">
    <property type="protein sequence ID" value="QQK80575.1"/>
    <property type="molecule type" value="Genomic_DNA"/>
</dbReference>
<dbReference type="GO" id="GO:0010181">
    <property type="term" value="F:FMN binding"/>
    <property type="evidence" value="ECO:0007669"/>
    <property type="project" value="UniProtKB-UniRule"/>
</dbReference>
<evidence type="ECO:0000259" key="6">
    <source>
        <dbReference type="Pfam" id="PF04127"/>
    </source>
</evidence>
<dbReference type="Proteomes" id="UP000595349">
    <property type="component" value="Chromosome"/>
</dbReference>
<dbReference type="EC" id="6.3.2.5" evidence="3"/>
<feature type="binding site" evidence="3">
    <location>
        <position position="336"/>
    </location>
    <ligand>
        <name>CTP</name>
        <dbReference type="ChEBI" id="CHEBI:37563"/>
    </ligand>
</feature>
<name>A0A7T6ZC48_9BACI</name>
<dbReference type="GO" id="GO:0004633">
    <property type="term" value="F:phosphopantothenoylcysteine decarboxylase activity"/>
    <property type="evidence" value="ECO:0007669"/>
    <property type="project" value="UniProtKB-UniRule"/>
</dbReference>
<feature type="domain" description="Flavoprotein" evidence="5">
    <location>
        <begin position="5"/>
        <end position="172"/>
    </location>
</feature>
<reference evidence="7 8" key="1">
    <citation type="submission" date="2020-06" db="EMBL/GenBank/DDBJ databases">
        <title>Genomic analysis of Salicibibacter sp. NKC21-4.</title>
        <authorList>
            <person name="Oh Y.J."/>
        </authorList>
    </citation>
    <scope>NUCLEOTIDE SEQUENCE [LARGE SCALE GENOMIC DNA]</scope>
    <source>
        <strain evidence="7 8">NKC21-4</strain>
    </source>
</reference>
<feature type="binding site" evidence="3">
    <location>
        <position position="322"/>
    </location>
    <ligand>
        <name>CTP</name>
        <dbReference type="ChEBI" id="CHEBI:37563"/>
    </ligand>
</feature>
<dbReference type="HAMAP" id="MF_02225">
    <property type="entry name" value="CoaBC"/>
    <property type="match status" value="1"/>
</dbReference>
<dbReference type="PANTHER" id="PTHR14359:SF6">
    <property type="entry name" value="PHOSPHOPANTOTHENOYLCYSTEINE DECARBOXYLASE"/>
    <property type="match status" value="1"/>
</dbReference>
<keyword evidence="3" id="KW-0511">Multifunctional enzyme</keyword>
<dbReference type="GO" id="GO:0015941">
    <property type="term" value="P:pantothenate catabolic process"/>
    <property type="evidence" value="ECO:0007669"/>
    <property type="project" value="InterPro"/>
</dbReference>
<evidence type="ECO:0000256" key="4">
    <source>
        <dbReference type="RuleBase" id="RU364078"/>
    </source>
</evidence>
<dbReference type="GO" id="GO:0071513">
    <property type="term" value="C:phosphopantothenoylcysteine decarboxylase complex"/>
    <property type="evidence" value="ECO:0007669"/>
    <property type="project" value="TreeGrafter"/>
</dbReference>
<feature type="binding site" evidence="3">
    <location>
        <position position="340"/>
    </location>
    <ligand>
        <name>CTP</name>
        <dbReference type="ChEBI" id="CHEBI:37563"/>
    </ligand>
</feature>
<feature type="region of interest" description="Phosphopantothenate--cysteine ligase" evidence="3">
    <location>
        <begin position="190"/>
        <end position="408"/>
    </location>
</feature>
<dbReference type="InterPro" id="IPR003382">
    <property type="entry name" value="Flavoprotein"/>
</dbReference>
<comment type="pathway">
    <text evidence="3 4">Cofactor biosynthesis; coenzyme A biosynthesis; CoA from (R)-pantothenate: step 3/5.</text>
</comment>
<feature type="binding site" evidence="3">
    <location>
        <position position="288"/>
    </location>
    <ligand>
        <name>CTP</name>
        <dbReference type="ChEBI" id="CHEBI:37563"/>
    </ligand>
</feature>
<keyword evidence="8" id="KW-1185">Reference proteome</keyword>
<dbReference type="InterPro" id="IPR036551">
    <property type="entry name" value="Flavin_trans-like"/>
</dbReference>
<accession>A0A7T6ZC48</accession>
<keyword evidence="3" id="KW-0460">Magnesium</keyword>
<keyword evidence="3 4" id="KW-0288">FMN</keyword>
<dbReference type="Pfam" id="PF02441">
    <property type="entry name" value="Flavoprotein"/>
    <property type="match status" value="1"/>
</dbReference>
<comment type="catalytic activity">
    <reaction evidence="3 4">
        <text>(R)-4'-phosphopantothenate + L-cysteine + CTP = N-[(R)-4-phosphopantothenoyl]-L-cysteine + CMP + diphosphate + H(+)</text>
        <dbReference type="Rhea" id="RHEA:19397"/>
        <dbReference type="ChEBI" id="CHEBI:10986"/>
        <dbReference type="ChEBI" id="CHEBI:15378"/>
        <dbReference type="ChEBI" id="CHEBI:33019"/>
        <dbReference type="ChEBI" id="CHEBI:35235"/>
        <dbReference type="ChEBI" id="CHEBI:37563"/>
        <dbReference type="ChEBI" id="CHEBI:59458"/>
        <dbReference type="ChEBI" id="CHEBI:60377"/>
        <dbReference type="EC" id="6.3.2.5"/>
    </reaction>
</comment>
<dbReference type="NCBIfam" id="TIGR00521">
    <property type="entry name" value="coaBC_dfp"/>
    <property type="match status" value="1"/>
</dbReference>
<dbReference type="EC" id="4.1.1.36" evidence="3"/>
<keyword evidence="3 4" id="KW-0285">Flavoprotein</keyword>
<keyword evidence="2 3" id="KW-0456">Lyase</keyword>
<dbReference type="UniPathway" id="UPA00241">
    <property type="reaction ID" value="UER00353"/>
</dbReference>
<proteinExistence type="inferred from homology"/>
<evidence type="ECO:0000256" key="2">
    <source>
        <dbReference type="ARBA" id="ARBA00023239"/>
    </source>
</evidence>
<comment type="function">
    <text evidence="3">Catalyzes two sequential steps in the biosynthesis of coenzyme A. In the first step cysteine is conjugated to 4'-phosphopantothenate to form 4-phosphopantothenoylcysteine. In the second step the latter compound is decarboxylated to form 4'-phosphopantotheine.</text>
</comment>
<comment type="catalytic activity">
    <reaction evidence="3 4">
        <text>N-[(R)-4-phosphopantothenoyl]-L-cysteine + H(+) = (R)-4'-phosphopantetheine + CO2</text>
        <dbReference type="Rhea" id="RHEA:16793"/>
        <dbReference type="ChEBI" id="CHEBI:15378"/>
        <dbReference type="ChEBI" id="CHEBI:16526"/>
        <dbReference type="ChEBI" id="CHEBI:59458"/>
        <dbReference type="ChEBI" id="CHEBI:61723"/>
        <dbReference type="EC" id="4.1.1.36"/>
    </reaction>
</comment>
<feature type="binding site" evidence="3">
    <location>
        <position position="278"/>
    </location>
    <ligand>
        <name>CTP</name>
        <dbReference type="ChEBI" id="CHEBI:37563"/>
    </ligand>
</feature>
<comment type="caution">
    <text evidence="3">Lacks conserved residue(s) required for the propagation of feature annotation.</text>
</comment>
<evidence type="ECO:0000313" key="8">
    <source>
        <dbReference type="Proteomes" id="UP000595349"/>
    </source>
</evidence>
<evidence type="ECO:0000256" key="3">
    <source>
        <dbReference type="HAMAP-Rule" id="MF_02225"/>
    </source>
</evidence>
<dbReference type="GO" id="GO:0004632">
    <property type="term" value="F:phosphopantothenate--cysteine ligase activity"/>
    <property type="evidence" value="ECO:0007669"/>
    <property type="project" value="UniProtKB-UniRule"/>
</dbReference>
<comment type="function">
    <text evidence="4">Catalyzes two steps in the biosynthesis of coenzyme A. In the first step cysteine is conjugated to 4'-phosphopantothenate to form 4-phosphopantothenoylcysteine, in the latter compound is decarboxylated to form 4'-phosphopantotheine.</text>
</comment>
<feature type="active site" description="Proton donor" evidence="3">
    <location>
        <position position="156"/>
    </location>
</feature>
<comment type="pathway">
    <text evidence="3 4">Cofactor biosynthesis; coenzyme A biosynthesis; CoA from (R)-pantothenate: step 2/5.</text>
</comment>
<comment type="cofactor">
    <cofactor evidence="3">
        <name>Mg(2+)</name>
        <dbReference type="ChEBI" id="CHEBI:18420"/>
    </cofactor>
</comment>
<gene>
    <name evidence="3 7" type="primary">coaBC</name>
    <name evidence="7" type="ORF">HUG20_12145</name>
</gene>
<sequence>MNDRNIILGVTGGIAAFKAAALASKLSQAGANVKVIMTEGAREFITPLTFQALTREQVYIDTFIEEEVDKVAHIDVADWADDVVIAPATADLIGKYANGIADDMLTTTLLATQASVYIAPAMNVNMFEHPAVVENIRKLEARGVGFMEPGSGYLACGWIGKGRMAEPEDIFAILENVQTPPLPYLRGKKVLVSAGPTREIIDPVRFLSNRSSGKTGFAVAQAARAQGAEVTLVTGPVELSTPPGVERIDVTSAKDMFDAIAPLYDEVDLVIKTAAVADYTPDETFAHKVKKNDGDLSINMVRTVDILGELGRRKDKQILVGFAAETKNLAQYAEKKMQEKNLDMIVANNVNEKGIGFASDDNKITIFRRDHESINYDKQSKEGLADRLLEEIQPLFEGDGERVRENHR</sequence>
<evidence type="ECO:0000313" key="7">
    <source>
        <dbReference type="EMBL" id="QQK80575.1"/>
    </source>
</evidence>